<comment type="similarity">
    <text evidence="2">Belongs to the TMEM231 family.</text>
</comment>
<dbReference type="GO" id="GO:0032880">
    <property type="term" value="P:regulation of protein localization"/>
    <property type="evidence" value="ECO:0007669"/>
    <property type="project" value="TreeGrafter"/>
</dbReference>
<gene>
    <name evidence="13" type="ORF">AMAG_07918</name>
</gene>
<dbReference type="EMBL" id="GG745340">
    <property type="protein sequence ID" value="KNE62732.1"/>
    <property type="molecule type" value="Genomic_DNA"/>
</dbReference>
<dbReference type="GO" id="GO:0035869">
    <property type="term" value="C:ciliary transition zone"/>
    <property type="evidence" value="ECO:0007669"/>
    <property type="project" value="TreeGrafter"/>
</dbReference>
<protein>
    <recommendedName>
        <fullName evidence="3">Transmembrane protein 231</fullName>
    </recommendedName>
</protein>
<evidence type="ECO:0000256" key="5">
    <source>
        <dbReference type="ARBA" id="ARBA00022692"/>
    </source>
</evidence>
<dbReference type="PANTHER" id="PTHR14605:SF1">
    <property type="entry name" value="TRANSMEMBRANE PROTEIN 231"/>
    <property type="match status" value="1"/>
</dbReference>
<evidence type="ECO:0000256" key="1">
    <source>
        <dbReference type="ARBA" id="ARBA00004272"/>
    </source>
</evidence>
<keyword evidence="8 12" id="KW-0472">Membrane</keyword>
<evidence type="ECO:0000256" key="3">
    <source>
        <dbReference type="ARBA" id="ARBA00015087"/>
    </source>
</evidence>
<keyword evidence="10" id="KW-0966">Cell projection</keyword>
<dbReference type="InterPro" id="IPR019306">
    <property type="entry name" value="TMEM231"/>
</dbReference>
<organism evidence="13 14">
    <name type="scientific">Allomyces macrogynus (strain ATCC 38327)</name>
    <name type="common">Allomyces javanicus var. macrogynus</name>
    <dbReference type="NCBI Taxonomy" id="578462"/>
    <lineage>
        <taxon>Eukaryota</taxon>
        <taxon>Fungi</taxon>
        <taxon>Fungi incertae sedis</taxon>
        <taxon>Blastocladiomycota</taxon>
        <taxon>Blastocladiomycetes</taxon>
        <taxon>Blastocladiales</taxon>
        <taxon>Blastocladiaceae</taxon>
        <taxon>Allomyces</taxon>
    </lineage>
</organism>
<evidence type="ECO:0000313" key="13">
    <source>
        <dbReference type="EMBL" id="KNE62732.1"/>
    </source>
</evidence>
<keyword evidence="4" id="KW-1003">Cell membrane</keyword>
<keyword evidence="5 12" id="KW-0812">Transmembrane</keyword>
<evidence type="ECO:0000313" key="14">
    <source>
        <dbReference type="Proteomes" id="UP000054350"/>
    </source>
</evidence>
<proteinExistence type="inferred from homology"/>
<keyword evidence="7" id="KW-0969">Cilium</keyword>
<evidence type="ECO:0000256" key="2">
    <source>
        <dbReference type="ARBA" id="ARBA00009082"/>
    </source>
</evidence>
<dbReference type="GO" id="GO:0060170">
    <property type="term" value="C:ciliary membrane"/>
    <property type="evidence" value="ECO:0007669"/>
    <property type="project" value="UniProtKB-SubCell"/>
</dbReference>
<keyword evidence="9" id="KW-0325">Glycoprotein</keyword>
<reference evidence="14" key="2">
    <citation type="submission" date="2009-11" db="EMBL/GenBank/DDBJ databases">
        <title>The Genome Sequence of Allomyces macrogynus strain ATCC 38327.</title>
        <authorList>
            <consortium name="The Broad Institute Genome Sequencing Platform"/>
            <person name="Russ C."/>
            <person name="Cuomo C."/>
            <person name="Shea T."/>
            <person name="Young S.K."/>
            <person name="Zeng Q."/>
            <person name="Koehrsen M."/>
            <person name="Haas B."/>
            <person name="Borodovsky M."/>
            <person name="Guigo R."/>
            <person name="Alvarado L."/>
            <person name="Berlin A."/>
            <person name="Borenstein D."/>
            <person name="Chen Z."/>
            <person name="Engels R."/>
            <person name="Freedman E."/>
            <person name="Gellesch M."/>
            <person name="Goldberg J."/>
            <person name="Griggs A."/>
            <person name="Gujja S."/>
            <person name="Heiman D."/>
            <person name="Hepburn T."/>
            <person name="Howarth C."/>
            <person name="Jen D."/>
            <person name="Larson L."/>
            <person name="Lewis B."/>
            <person name="Mehta T."/>
            <person name="Park D."/>
            <person name="Pearson M."/>
            <person name="Roberts A."/>
            <person name="Saif S."/>
            <person name="Shenoy N."/>
            <person name="Sisk P."/>
            <person name="Stolte C."/>
            <person name="Sykes S."/>
            <person name="Walk T."/>
            <person name="White J."/>
            <person name="Yandava C."/>
            <person name="Burger G."/>
            <person name="Gray M.W."/>
            <person name="Holland P.W.H."/>
            <person name="King N."/>
            <person name="Lang F.B.F."/>
            <person name="Roger A.J."/>
            <person name="Ruiz-Trillo I."/>
            <person name="Lander E."/>
            <person name="Nusbaum C."/>
        </authorList>
    </citation>
    <scope>NUCLEOTIDE SEQUENCE [LARGE SCALE GENOMIC DNA]</scope>
    <source>
        <strain evidence="14">ATCC 38327</strain>
    </source>
</reference>
<dbReference type="GO" id="GO:0060271">
    <property type="term" value="P:cilium assembly"/>
    <property type="evidence" value="ECO:0007669"/>
    <property type="project" value="TreeGrafter"/>
</dbReference>
<keyword evidence="14" id="KW-1185">Reference proteome</keyword>
<name>A0A0L0SJS6_ALLM3</name>
<dbReference type="OrthoDB" id="426438at2759"/>
<accession>A0A0L0SJS6</accession>
<comment type="subcellular location">
    <subcellularLocation>
        <location evidence="1">Cell projection</location>
        <location evidence="1">Cilium membrane</location>
        <topology evidence="1">Multi-pass membrane protein</topology>
    </subcellularLocation>
</comment>
<dbReference type="VEuPathDB" id="FungiDB:AMAG_07918"/>
<reference evidence="13 14" key="1">
    <citation type="submission" date="2009-11" db="EMBL/GenBank/DDBJ databases">
        <title>Annotation of Allomyces macrogynus ATCC 38327.</title>
        <authorList>
            <consortium name="The Broad Institute Genome Sequencing Platform"/>
            <person name="Russ C."/>
            <person name="Cuomo C."/>
            <person name="Burger G."/>
            <person name="Gray M.W."/>
            <person name="Holland P.W.H."/>
            <person name="King N."/>
            <person name="Lang F.B.F."/>
            <person name="Roger A.J."/>
            <person name="Ruiz-Trillo I."/>
            <person name="Young S.K."/>
            <person name="Zeng Q."/>
            <person name="Gargeya S."/>
            <person name="Fitzgerald M."/>
            <person name="Haas B."/>
            <person name="Abouelleil A."/>
            <person name="Alvarado L."/>
            <person name="Arachchi H.M."/>
            <person name="Berlin A."/>
            <person name="Chapman S.B."/>
            <person name="Gearin G."/>
            <person name="Goldberg J."/>
            <person name="Griggs A."/>
            <person name="Gujja S."/>
            <person name="Hansen M."/>
            <person name="Heiman D."/>
            <person name="Howarth C."/>
            <person name="Larimer J."/>
            <person name="Lui A."/>
            <person name="MacDonald P.J.P."/>
            <person name="McCowen C."/>
            <person name="Montmayeur A."/>
            <person name="Murphy C."/>
            <person name="Neiman D."/>
            <person name="Pearson M."/>
            <person name="Priest M."/>
            <person name="Roberts A."/>
            <person name="Saif S."/>
            <person name="Shea T."/>
            <person name="Sisk P."/>
            <person name="Stolte C."/>
            <person name="Sykes S."/>
            <person name="Wortman J."/>
            <person name="Nusbaum C."/>
            <person name="Birren B."/>
        </authorList>
    </citation>
    <scope>NUCLEOTIDE SEQUENCE [LARGE SCALE GENOMIC DNA]</scope>
    <source>
        <strain evidence="13 14">ATCC 38327</strain>
    </source>
</reference>
<sequence length="326" mass="34939">MPWVDLLYVPLGVRYQAPLCSLATFLAVFATAIAAIVPFLLAYYADGFWISHTSILEQPDVRVDLGRIHVELQGSYLAGSPLALARGAASSDAAWQALATTNTSLMMRELAAAGSSAVDLRFPTVESIPFDHDRNGRMDRWDARISVPVADDETISAVTLSLALNVTWSKLSLSLVTPLTLVATSPPPLASDLTWDGDLVFTFAAPVPTNPTVIPRVSASMSPTTPSTRAPRARSRPLTLRVRLHVPTSPVPVRPSWAYMLKWAWVQYLAVGLLVTGVASRALGGVRERLVAMRVVDTRTVVVGGSAGVGSAAVPGGKQRFRPVTF</sequence>
<dbReference type="STRING" id="578462.A0A0L0SJS6"/>
<comment type="function">
    <text evidence="11">Transmembrane component of the tectonic-like complex, a complex localized at the transition zone of primary cilia and acting as a barrier that prevents diffusion of transmembrane proteins between the cilia and plasma membranes. Required for ciliogenesis and sonic hedgehog/SHH signaling.</text>
</comment>
<dbReference type="eggNOG" id="KOG4838">
    <property type="taxonomic scope" value="Eukaryota"/>
</dbReference>
<evidence type="ECO:0000256" key="4">
    <source>
        <dbReference type="ARBA" id="ARBA00022475"/>
    </source>
</evidence>
<feature type="transmembrane region" description="Helical" evidence="12">
    <location>
        <begin position="22"/>
        <end position="45"/>
    </location>
</feature>
<evidence type="ECO:0000256" key="11">
    <source>
        <dbReference type="ARBA" id="ARBA00024803"/>
    </source>
</evidence>
<dbReference type="Pfam" id="PF10149">
    <property type="entry name" value="TM231"/>
    <property type="match status" value="2"/>
</dbReference>
<dbReference type="AlphaFoldDB" id="A0A0L0SJS6"/>
<evidence type="ECO:0000256" key="10">
    <source>
        <dbReference type="ARBA" id="ARBA00023273"/>
    </source>
</evidence>
<evidence type="ECO:0000256" key="7">
    <source>
        <dbReference type="ARBA" id="ARBA00023069"/>
    </source>
</evidence>
<evidence type="ECO:0000256" key="9">
    <source>
        <dbReference type="ARBA" id="ARBA00023180"/>
    </source>
</evidence>
<evidence type="ECO:0000256" key="8">
    <source>
        <dbReference type="ARBA" id="ARBA00023136"/>
    </source>
</evidence>
<evidence type="ECO:0000256" key="6">
    <source>
        <dbReference type="ARBA" id="ARBA00022989"/>
    </source>
</evidence>
<dbReference type="PANTHER" id="PTHR14605">
    <property type="entry name" value="CHST5 PROTEIN"/>
    <property type="match status" value="1"/>
</dbReference>
<evidence type="ECO:0000256" key="12">
    <source>
        <dbReference type="SAM" id="Phobius"/>
    </source>
</evidence>
<dbReference type="Proteomes" id="UP000054350">
    <property type="component" value="Unassembled WGS sequence"/>
</dbReference>
<keyword evidence="6 12" id="KW-1133">Transmembrane helix</keyword>